<gene>
    <name evidence="1" type="ORF">UFOPK1493_01142</name>
</gene>
<reference evidence="1" key="1">
    <citation type="submission" date="2020-05" db="EMBL/GenBank/DDBJ databases">
        <authorList>
            <person name="Chiriac C."/>
            <person name="Salcher M."/>
            <person name="Ghai R."/>
            <person name="Kavagutti S V."/>
        </authorList>
    </citation>
    <scope>NUCLEOTIDE SEQUENCE</scope>
</reference>
<dbReference type="EMBL" id="CAEZSR010000031">
    <property type="protein sequence ID" value="CAB4552108.1"/>
    <property type="molecule type" value="Genomic_DNA"/>
</dbReference>
<name>A0A6J6CQK2_9ZZZZ</name>
<proteinExistence type="predicted"/>
<dbReference type="AlphaFoldDB" id="A0A6J6CQK2"/>
<accession>A0A6J6CQK2</accession>
<organism evidence="1">
    <name type="scientific">freshwater metagenome</name>
    <dbReference type="NCBI Taxonomy" id="449393"/>
    <lineage>
        <taxon>unclassified sequences</taxon>
        <taxon>metagenomes</taxon>
        <taxon>ecological metagenomes</taxon>
    </lineage>
</organism>
<protein>
    <submittedName>
        <fullName evidence="1">Unannotated protein</fullName>
    </submittedName>
</protein>
<evidence type="ECO:0000313" key="1">
    <source>
        <dbReference type="EMBL" id="CAB4552108.1"/>
    </source>
</evidence>
<sequence length="104" mass="11342">MTTRRSDDPVPLSESLGGVVRSLRGPSAVPAQAVGGVFGRWQEAVGEAVAAHVQPVRLDGDRLVVEVDDPAWATQLKFLEADLRARLQQVTGAVVRQFEIRVRR</sequence>
<dbReference type="PANTHER" id="PTHR36456">
    <property type="entry name" value="UPF0232 PROTEIN SCO3875"/>
    <property type="match status" value="1"/>
</dbReference>
<dbReference type="Pfam" id="PF05258">
    <property type="entry name" value="DciA"/>
    <property type="match status" value="1"/>
</dbReference>
<dbReference type="PANTHER" id="PTHR36456:SF1">
    <property type="entry name" value="UPF0232 PROTEIN SCO3875"/>
    <property type="match status" value="1"/>
</dbReference>
<dbReference type="InterPro" id="IPR007922">
    <property type="entry name" value="DciA-like"/>
</dbReference>